<dbReference type="PROSITE" id="PS00678">
    <property type="entry name" value="WD_REPEATS_1"/>
    <property type="match status" value="3"/>
</dbReference>
<dbReference type="InterPro" id="IPR001680">
    <property type="entry name" value="WD40_rpt"/>
</dbReference>
<keyword evidence="1 3" id="KW-0853">WD repeat</keyword>
<dbReference type="Proteomes" id="UP000241890">
    <property type="component" value="Unassembled WGS sequence"/>
</dbReference>
<evidence type="ECO:0000256" key="1">
    <source>
        <dbReference type="ARBA" id="ARBA00022574"/>
    </source>
</evidence>
<dbReference type="Pfam" id="PF25175">
    <property type="entry name" value="Beta-prop_WDR5"/>
    <property type="match status" value="1"/>
</dbReference>
<keyword evidence="2" id="KW-0677">Repeat</keyword>
<evidence type="ECO:0000256" key="2">
    <source>
        <dbReference type="ARBA" id="ARBA00022737"/>
    </source>
</evidence>
<evidence type="ECO:0000259" key="5">
    <source>
        <dbReference type="Pfam" id="PF25175"/>
    </source>
</evidence>
<dbReference type="SUPFAM" id="SSF50978">
    <property type="entry name" value="WD40 repeat-like"/>
    <property type="match status" value="1"/>
</dbReference>
<dbReference type="OrthoDB" id="674604at2759"/>
<comment type="caution">
    <text evidence="6">The sequence shown here is derived from an EMBL/GenBank/DDBJ whole genome shotgun (WGS) entry which is preliminary data.</text>
</comment>
<feature type="domain" description="WDR5-like beta-propeller" evidence="5">
    <location>
        <begin position="19"/>
        <end position="301"/>
    </location>
</feature>
<organism evidence="6 7">
    <name type="scientific">Hondaea fermentalgiana</name>
    <dbReference type="NCBI Taxonomy" id="2315210"/>
    <lineage>
        <taxon>Eukaryota</taxon>
        <taxon>Sar</taxon>
        <taxon>Stramenopiles</taxon>
        <taxon>Bigyra</taxon>
        <taxon>Labyrinthulomycetes</taxon>
        <taxon>Thraustochytrida</taxon>
        <taxon>Thraustochytriidae</taxon>
        <taxon>Hondaea</taxon>
    </lineage>
</organism>
<dbReference type="InterPro" id="IPR059122">
    <property type="entry name" value="Beta-prop_WDR5-like"/>
</dbReference>
<evidence type="ECO:0000256" key="3">
    <source>
        <dbReference type="PROSITE-ProRule" id="PRU00221"/>
    </source>
</evidence>
<dbReference type="InterPro" id="IPR036322">
    <property type="entry name" value="WD40_repeat_dom_sf"/>
</dbReference>
<feature type="repeat" description="WD" evidence="3">
    <location>
        <begin position="19"/>
        <end position="60"/>
    </location>
</feature>
<feature type="repeat" description="WD" evidence="3">
    <location>
        <begin position="103"/>
        <end position="144"/>
    </location>
</feature>
<dbReference type="GO" id="GO:0035097">
    <property type="term" value="C:histone methyltransferase complex"/>
    <property type="evidence" value="ECO:0007669"/>
    <property type="project" value="UniProtKB-ARBA"/>
</dbReference>
<dbReference type="FunFam" id="2.130.10.10:FF:000228">
    <property type="entry name" value="COMPASS-like H3K4 histone methylase component WDR5A"/>
    <property type="match status" value="1"/>
</dbReference>
<dbReference type="CDD" id="cd00200">
    <property type="entry name" value="WD40"/>
    <property type="match status" value="1"/>
</dbReference>
<gene>
    <name evidence="6" type="ORF">FCC1311_078522</name>
</gene>
<dbReference type="InterPro" id="IPR050995">
    <property type="entry name" value="WD-F-box_domain-protein"/>
</dbReference>
<evidence type="ECO:0000313" key="7">
    <source>
        <dbReference type="Proteomes" id="UP000241890"/>
    </source>
</evidence>
<feature type="repeat" description="WD" evidence="3">
    <location>
        <begin position="61"/>
        <end position="102"/>
    </location>
</feature>
<name>A0A2R5GL65_9STRA</name>
<dbReference type="PANTHER" id="PTHR14604:SF4">
    <property type="entry name" value="F-BOX DOMAIN-CONTAINING PROTEIN"/>
    <property type="match status" value="1"/>
</dbReference>
<dbReference type="PROSITE" id="PS50294">
    <property type="entry name" value="WD_REPEATS_REGION"/>
    <property type="match status" value="5"/>
</dbReference>
<accession>A0A2R5GL65</accession>
<feature type="repeat" description="WD" evidence="3">
    <location>
        <begin position="145"/>
        <end position="186"/>
    </location>
</feature>
<protein>
    <submittedName>
        <fullName evidence="6">WD repeat-containing protein 5</fullName>
    </submittedName>
</protein>
<dbReference type="SMART" id="SM00320">
    <property type="entry name" value="WD40"/>
    <property type="match status" value="7"/>
</dbReference>
<feature type="repeat" description="WD" evidence="3">
    <location>
        <begin position="188"/>
        <end position="229"/>
    </location>
</feature>
<dbReference type="InterPro" id="IPR015943">
    <property type="entry name" value="WD40/YVTN_repeat-like_dom_sf"/>
</dbReference>
<dbReference type="PANTHER" id="PTHR14604">
    <property type="entry name" value="WD40 REPEAT PF20"/>
    <property type="match status" value="1"/>
</dbReference>
<dbReference type="Gene3D" id="2.130.10.10">
    <property type="entry name" value="YVTN repeat-like/Quinoprotein amine dehydrogenase"/>
    <property type="match status" value="1"/>
</dbReference>
<dbReference type="InterPro" id="IPR020472">
    <property type="entry name" value="WD40_PAC1"/>
</dbReference>
<reference evidence="6 7" key="1">
    <citation type="submission" date="2017-12" db="EMBL/GenBank/DDBJ databases">
        <title>Sequencing, de novo assembly and annotation of complete genome of a new Thraustochytrid species, strain FCC1311.</title>
        <authorList>
            <person name="Sedici K."/>
            <person name="Godart F."/>
            <person name="Aiese Cigliano R."/>
            <person name="Sanseverino W."/>
            <person name="Barakat M."/>
            <person name="Ortet P."/>
            <person name="Marechal E."/>
            <person name="Cagnac O."/>
            <person name="Amato A."/>
        </authorList>
    </citation>
    <scope>NUCLEOTIDE SEQUENCE [LARGE SCALE GENOMIC DNA]</scope>
</reference>
<dbReference type="PROSITE" id="PS50082">
    <property type="entry name" value="WD_REPEATS_2"/>
    <property type="match status" value="5"/>
</dbReference>
<proteinExistence type="predicted"/>
<feature type="compositionally biased region" description="Polar residues" evidence="4">
    <location>
        <begin position="364"/>
        <end position="379"/>
    </location>
</feature>
<dbReference type="AlphaFoldDB" id="A0A2R5GL65"/>
<dbReference type="EMBL" id="BEYU01000102">
    <property type="protein sequence ID" value="GBG31627.1"/>
    <property type="molecule type" value="Genomic_DNA"/>
</dbReference>
<keyword evidence="7" id="KW-1185">Reference proteome</keyword>
<evidence type="ECO:0000256" key="4">
    <source>
        <dbReference type="SAM" id="MobiDB-lite"/>
    </source>
</evidence>
<sequence length="392" mass="42179">MGKDVKRMPRLQLGLSHVLRGHRGSVSCVKFSPDGDLLATASVDGLVILWDGVSGAYVRTLEGHQGGVSTVAWSPDGVLLCSASDDRTVRLWEAATGRIVRTLVGHHNIVFAVDYSPTGDLIATGSFDCTIRIWNAQTGRCIRTIRGHTDPVTAVNFNRDGSLLVSGGFDGLVRIWDTNSGQCHRSILQNHNPPVSSATFSPNGKFVLVGTFGGTLQLWNYAQTKVLKRYRGHLHERFCLQAGFAVHQGAAAIMSGSEDGVCYLWDLQTKRVTLRLEGHSGPVVAIDSHPKLPIVVSAELASTTVSSSENEAGSEKAQNAQDDEMGTIRLWQPPKQQQQVEGDENRLADAASSVPVVIRAPAHTPSSARNENGPFQDSPSPLVLQPVPIASE</sequence>
<evidence type="ECO:0000313" key="6">
    <source>
        <dbReference type="EMBL" id="GBG31627.1"/>
    </source>
</evidence>
<dbReference type="PRINTS" id="PR00320">
    <property type="entry name" value="GPROTEINBRPT"/>
</dbReference>
<dbReference type="InParanoid" id="A0A2R5GL65"/>
<feature type="region of interest" description="Disordered" evidence="4">
    <location>
        <begin position="331"/>
        <end position="392"/>
    </location>
</feature>
<dbReference type="InterPro" id="IPR019775">
    <property type="entry name" value="WD40_repeat_CS"/>
</dbReference>